<evidence type="ECO:0000259" key="1">
    <source>
        <dbReference type="Pfam" id="PF03749"/>
    </source>
</evidence>
<organism evidence="2">
    <name type="scientific">uncultured haloarchaeon</name>
    <dbReference type="NCBI Taxonomy" id="160804"/>
    <lineage>
        <taxon>Archaea</taxon>
        <taxon>Methanobacteriati</taxon>
        <taxon>Methanobacteriota</taxon>
        <taxon>Stenosarchaea group</taxon>
        <taxon>Halobacteria</taxon>
        <taxon>Halobacteriales</taxon>
        <taxon>Halobacteriaceae</taxon>
        <taxon>environmental samples</taxon>
    </lineage>
</organism>
<dbReference type="InterPro" id="IPR040452">
    <property type="entry name" value="SfsA_C"/>
</dbReference>
<name>A5YSM7_9EURY</name>
<dbReference type="InterPro" id="IPR005224">
    <property type="entry name" value="SfsA"/>
</dbReference>
<feature type="domain" description="Sugar fermentation stimulation protein C-terminal" evidence="1">
    <location>
        <begin position="4"/>
        <end position="59"/>
    </location>
</feature>
<dbReference type="GO" id="GO:0003677">
    <property type="term" value="F:DNA binding"/>
    <property type="evidence" value="ECO:0007669"/>
    <property type="project" value="UniProtKB-KW"/>
</dbReference>
<evidence type="ECO:0000313" key="2">
    <source>
        <dbReference type="EMBL" id="ABQ75984.1"/>
    </source>
</evidence>
<reference evidence="2" key="1">
    <citation type="journal article" date="2007" name="ISME J.">
        <title>Genomic plasticity in prokaryotes: the case of the square haloarchaeon.</title>
        <authorList>
            <person name="Cuadros-Orellana S."/>
            <person name="Martin-Cuadrado A.B."/>
            <person name="Legault B."/>
            <person name="D'Auria G."/>
            <person name="Zhaxybayeva O."/>
            <person name="Papke R.T."/>
            <person name="Rodriguez-Valera F."/>
        </authorList>
    </citation>
    <scope>NUCLEOTIDE SEQUENCE</scope>
</reference>
<accession>A5YSM7</accession>
<protein>
    <submittedName>
        <fullName evidence="2">DNA-binding protein, stimulates sugar fermentation</fullName>
    </submittedName>
</protein>
<sequence>MSKELHTDGYEAYVMFVIQRPDVERFQPYRDVDPDFASSLADVQNNGVEVHAVTTGFEPPHYHLQNYDLSIQID</sequence>
<dbReference type="EMBL" id="EF583994">
    <property type="protein sequence ID" value="ABQ75984.1"/>
    <property type="molecule type" value="Genomic_DNA"/>
</dbReference>
<dbReference type="Pfam" id="PF03749">
    <property type="entry name" value="SfsA"/>
    <property type="match status" value="1"/>
</dbReference>
<dbReference type="PANTHER" id="PTHR30545">
    <property type="entry name" value="SUGAR FERMENTATION STIMULATION PROTEIN A"/>
    <property type="match status" value="1"/>
</dbReference>
<dbReference type="AlphaFoldDB" id="A5YSM7"/>
<proteinExistence type="predicted"/>
<dbReference type="PANTHER" id="PTHR30545:SF2">
    <property type="entry name" value="SUGAR FERMENTATION STIMULATION PROTEIN A"/>
    <property type="match status" value="1"/>
</dbReference>
<keyword evidence="2" id="KW-0238">DNA-binding</keyword>
<dbReference type="Gene3D" id="3.40.1350.60">
    <property type="match status" value="1"/>
</dbReference>